<proteinExistence type="predicted"/>
<reference evidence="3" key="1">
    <citation type="journal article" date="2015" name="BMC Genomics">
        <title>Genomic and transcriptomic analysis of the endophytic fungus Pestalotiopsis fici reveals its lifestyle and high potential for synthesis of natural products.</title>
        <authorList>
            <person name="Wang X."/>
            <person name="Zhang X."/>
            <person name="Liu L."/>
            <person name="Xiang M."/>
            <person name="Wang W."/>
            <person name="Sun X."/>
            <person name="Che Y."/>
            <person name="Guo L."/>
            <person name="Liu G."/>
            <person name="Guo L."/>
            <person name="Wang C."/>
            <person name="Yin W.B."/>
            <person name="Stadler M."/>
            <person name="Zhang X."/>
            <person name="Liu X."/>
        </authorList>
    </citation>
    <scope>NUCLEOTIDE SEQUENCE [LARGE SCALE GENOMIC DNA]</scope>
    <source>
        <strain evidence="3">W106-1 / CGMCC3.15140</strain>
    </source>
</reference>
<feature type="region of interest" description="Disordered" evidence="1">
    <location>
        <begin position="178"/>
        <end position="231"/>
    </location>
</feature>
<feature type="compositionally biased region" description="Polar residues" evidence="1">
    <location>
        <begin position="221"/>
        <end position="231"/>
    </location>
</feature>
<dbReference type="AlphaFoldDB" id="W3WV60"/>
<organism evidence="2 3">
    <name type="scientific">Pestalotiopsis fici (strain W106-1 / CGMCC3.15140)</name>
    <dbReference type="NCBI Taxonomy" id="1229662"/>
    <lineage>
        <taxon>Eukaryota</taxon>
        <taxon>Fungi</taxon>
        <taxon>Dikarya</taxon>
        <taxon>Ascomycota</taxon>
        <taxon>Pezizomycotina</taxon>
        <taxon>Sordariomycetes</taxon>
        <taxon>Xylariomycetidae</taxon>
        <taxon>Amphisphaeriales</taxon>
        <taxon>Sporocadaceae</taxon>
        <taxon>Pestalotiopsis</taxon>
    </lineage>
</organism>
<dbReference type="GeneID" id="19274823"/>
<evidence type="ECO:0000313" key="3">
    <source>
        <dbReference type="Proteomes" id="UP000030651"/>
    </source>
</evidence>
<dbReference type="OrthoDB" id="4770059at2759"/>
<dbReference type="HOGENOM" id="CLU_1027147_0_0_1"/>
<evidence type="ECO:0000256" key="1">
    <source>
        <dbReference type="SAM" id="MobiDB-lite"/>
    </source>
</evidence>
<sequence length="271" mass="28334">MSMASSTFAALTAVFTPPPFCSGRYAVFIGTPTPLGGAPSTNTPSSGWIDPSFSTCNPPQYTNTYPTFSPGVCPSGMTIAASSSNIDGARTIWTGACCESGFSQLDTQYLCTSSVTTPMGFLLDPNISTADVFTTLSNLNIEHDQLAVLWEETDLPVFPNEVAAQYASIMGVEVPTSSLDTDKATTDATQSPGAFITPQPTSTQAISQISEQSSEVSTTSGKSPTVGSSAESHSTALDVTSFVAKSSASSSQMGTWLSCVLILFVWKINVF</sequence>
<dbReference type="EMBL" id="KI912115">
    <property type="protein sequence ID" value="ETS77748.1"/>
    <property type="molecule type" value="Genomic_DNA"/>
</dbReference>
<accession>W3WV60</accession>
<dbReference type="Proteomes" id="UP000030651">
    <property type="component" value="Unassembled WGS sequence"/>
</dbReference>
<evidence type="ECO:0000313" key="2">
    <source>
        <dbReference type="EMBL" id="ETS77748.1"/>
    </source>
</evidence>
<dbReference type="InParanoid" id="W3WV60"/>
<keyword evidence="3" id="KW-1185">Reference proteome</keyword>
<gene>
    <name evidence="2" type="ORF">PFICI_09810</name>
</gene>
<dbReference type="KEGG" id="pfy:PFICI_09810"/>
<protein>
    <submittedName>
        <fullName evidence="2">Uncharacterized protein</fullName>
    </submittedName>
</protein>
<feature type="compositionally biased region" description="Low complexity" evidence="1">
    <location>
        <begin position="201"/>
        <end position="220"/>
    </location>
</feature>
<dbReference type="RefSeq" id="XP_007836582.1">
    <property type="nucleotide sequence ID" value="XM_007838391.1"/>
</dbReference>
<name>W3WV60_PESFW</name>